<proteinExistence type="predicted"/>
<dbReference type="Gene3D" id="2.60.40.4070">
    <property type="match status" value="1"/>
</dbReference>
<dbReference type="EMBL" id="DRIG01000091">
    <property type="protein sequence ID" value="HEC79157.1"/>
    <property type="molecule type" value="Genomic_DNA"/>
</dbReference>
<organism evidence="1 2">
    <name type="scientific">candidate division WOR-3 bacterium</name>
    <dbReference type="NCBI Taxonomy" id="2052148"/>
    <lineage>
        <taxon>Bacteria</taxon>
        <taxon>Bacteria division WOR-3</taxon>
    </lineage>
</organism>
<reference evidence="1" key="1">
    <citation type="journal article" date="2020" name="mSystems">
        <title>Genome- and Community-Level Interaction Insights into Carbon Utilization and Element Cycling Functions of Hydrothermarchaeota in Hydrothermal Sediment.</title>
        <authorList>
            <person name="Zhou Z."/>
            <person name="Liu Y."/>
            <person name="Xu W."/>
            <person name="Pan J."/>
            <person name="Luo Z.H."/>
            <person name="Li M."/>
        </authorList>
    </citation>
    <scope>NUCLEOTIDE SEQUENCE</scope>
    <source>
        <strain evidence="1">HyVt-388</strain>
    </source>
</reference>
<accession>A0A9C9ENN0</accession>
<protein>
    <submittedName>
        <fullName evidence="1">T9SS type A sorting domain-containing protein</fullName>
    </submittedName>
</protein>
<dbReference type="Proteomes" id="UP000885826">
    <property type="component" value="Unassembled WGS sequence"/>
</dbReference>
<dbReference type="AlphaFoldDB" id="A0A9C9ENN0"/>
<evidence type="ECO:0000313" key="1">
    <source>
        <dbReference type="EMBL" id="HEC79157.1"/>
    </source>
</evidence>
<dbReference type="InterPro" id="IPR026444">
    <property type="entry name" value="Secre_tail"/>
</dbReference>
<gene>
    <name evidence="1" type="ORF">ENI34_08475</name>
</gene>
<sequence length="858" mass="94787">MKVIILISIFSLICGLSAERIEKRDFLINDDKNLASGCSQEWPSVAMSSAGDFVVVWEDARNGDDDIYCQRYNYLGIPQGPSVRVNDDAGSTDQKEASVAIDSAGNSVIVWVDYRNGPANIYAQRYDPSGTPQGPNFQVSTGESHPSVGMDDMGNFVIVWVENQDIYAQRFDSSGNPQGTSFKVNDDAGSNYQGCPRIAMDGEGNFVVTWSDHRSGDLDIYAQRYDAAGNPQGPNFKVNDDVGSFAQDYSAVAIASTKDFVIVWGDRRNGNFDIYAQRYDSSGNPQGPNFKVNDAGPRNEWYCSVAMDSMGNFFIVWQDERDVPNLPNIYGQYYDAAGNPLGPNFLVNDELDLYVQFVPSVAMDEGGNSVVVWQDGRGYDIYGQRYNPLGTPIGSNFRVNYDDVGSYYQKEPAIAMNSQGNFVAVWTDSRSGEDIYGQLFDATGEPIGSNFRVNNDITESHWYPSVAMDDAGNFLVAWTYGPSEILGQRYDAAGNPQGPNFLVNDVTTSFQAAPSVAMNGTGNSVIVWVDNRNGPANIYAQRYDPSGTPQGPNFQVSTGGSWPSVAIDSAGNFVVAWATDDIYARRYDAAGNPQGASFKVNDDVGTNEQGCPAIAIDNAGNFVITWHDKRNGNWDIYGQRYDAAGNPLGSNFKVNDDAGTTDQLMPSIAIDPISSHDRFVIVWPDNRNLDGDPEILAQKYEGGNPVLGNLQINQPDLFPYNHQSLWRFSVTCNDTTVGFVWMDNRRHKAWDIYGKLTYWNLTVDIAEKNGIGNQSPRISVYPNPFTKSTVIRYSSLAFNDPRCPTLRIYDATGRLVKSFILSTSIVWDGKDMHGKEVQSGVYFLRIEKYTPAKVVKLR</sequence>
<name>A0A9C9ENN0_UNCW3</name>
<evidence type="ECO:0000313" key="2">
    <source>
        <dbReference type="Proteomes" id="UP000885826"/>
    </source>
</evidence>
<dbReference type="NCBIfam" id="TIGR04183">
    <property type="entry name" value="Por_Secre_tail"/>
    <property type="match status" value="1"/>
</dbReference>
<comment type="caution">
    <text evidence="1">The sequence shown here is derived from an EMBL/GenBank/DDBJ whole genome shotgun (WGS) entry which is preliminary data.</text>
</comment>